<evidence type="ECO:0000313" key="3">
    <source>
        <dbReference type="Proteomes" id="UP000501387"/>
    </source>
</evidence>
<sequence length="93" mass="9386">MSAGLGLVTRRGLFRGIAGGVAAGAIPMLAGCAASDPQHLKMACGEAGGIYLQFGELLSAAVDQRALSSGAGLLPMLRQSLSRSSPMEAPRIC</sequence>
<proteinExistence type="predicted"/>
<keyword evidence="1" id="KW-0812">Transmembrane</keyword>
<keyword evidence="3" id="KW-1185">Reference proteome</keyword>
<dbReference type="EMBL" id="CP049934">
    <property type="protein sequence ID" value="QIM15745.1"/>
    <property type="molecule type" value="Genomic_DNA"/>
</dbReference>
<keyword evidence="1" id="KW-0472">Membrane</keyword>
<gene>
    <name evidence="2" type="ORF">G7067_03880</name>
</gene>
<organism evidence="2 3">
    <name type="scientific">Leucobacter insecticola</name>
    <dbReference type="NCBI Taxonomy" id="2714934"/>
    <lineage>
        <taxon>Bacteria</taxon>
        <taxon>Bacillati</taxon>
        <taxon>Actinomycetota</taxon>
        <taxon>Actinomycetes</taxon>
        <taxon>Micrococcales</taxon>
        <taxon>Microbacteriaceae</taxon>
        <taxon>Leucobacter</taxon>
    </lineage>
</organism>
<dbReference type="RefSeq" id="WP_166322123.1">
    <property type="nucleotide sequence ID" value="NZ_CP049934.1"/>
</dbReference>
<name>A0A6G8FHA5_9MICO</name>
<dbReference type="KEGG" id="lins:G7067_03880"/>
<reference evidence="2 3" key="1">
    <citation type="submission" date="2020-03" db="EMBL/GenBank/DDBJ databases">
        <title>Leucobacter sp. nov., isolated from beetles.</title>
        <authorList>
            <person name="Hyun D.-W."/>
            <person name="Bae J.-W."/>
        </authorList>
    </citation>
    <scope>NUCLEOTIDE SEQUENCE [LARGE SCALE GENOMIC DNA]</scope>
    <source>
        <strain evidence="2 3">HDW9B</strain>
    </source>
</reference>
<dbReference type="Proteomes" id="UP000501387">
    <property type="component" value="Chromosome"/>
</dbReference>
<evidence type="ECO:0000256" key="1">
    <source>
        <dbReference type="SAM" id="Phobius"/>
    </source>
</evidence>
<keyword evidence="1" id="KW-1133">Transmembrane helix</keyword>
<feature type="transmembrane region" description="Helical" evidence="1">
    <location>
        <begin position="12"/>
        <end position="30"/>
    </location>
</feature>
<dbReference type="AlphaFoldDB" id="A0A6G8FHA5"/>
<evidence type="ECO:0000313" key="2">
    <source>
        <dbReference type="EMBL" id="QIM15745.1"/>
    </source>
</evidence>
<accession>A0A6G8FHA5</accession>
<protein>
    <submittedName>
        <fullName evidence="2">Uncharacterized protein</fullName>
    </submittedName>
</protein>